<proteinExistence type="predicted"/>
<comment type="caution">
    <text evidence="1">The sequence shown here is derived from an EMBL/GenBank/DDBJ whole genome shotgun (WGS) entry which is preliminary data.</text>
</comment>
<reference evidence="1 2" key="1">
    <citation type="journal article" date="2014" name="PLoS Genet.">
        <title>Phylogenetically driven sequencing of extremely halophilic archaea reveals strategies for static and dynamic osmo-response.</title>
        <authorList>
            <person name="Becker E.A."/>
            <person name="Seitzer P.M."/>
            <person name="Tritt A."/>
            <person name="Larsen D."/>
            <person name="Krusor M."/>
            <person name="Yao A.I."/>
            <person name="Wu D."/>
            <person name="Madern D."/>
            <person name="Eisen J.A."/>
            <person name="Darling A.E."/>
            <person name="Facciotti M.T."/>
        </authorList>
    </citation>
    <scope>NUCLEOTIDE SEQUENCE [LARGE SCALE GENOMIC DNA]</scope>
    <source>
        <strain evidence="1 2">DSM 8989</strain>
    </source>
</reference>
<accession>M0MSC2</accession>
<dbReference type="EMBL" id="AOME01000088">
    <property type="protein sequence ID" value="EMA48622.1"/>
    <property type="molecule type" value="Genomic_DNA"/>
</dbReference>
<dbReference type="RefSeq" id="WP_005046362.1">
    <property type="nucleotide sequence ID" value="NZ_AOME01000088.1"/>
</dbReference>
<dbReference type="OrthoDB" id="214213at2157"/>
<name>M0MSC2_9EURY</name>
<keyword evidence="2" id="KW-1185">Reference proteome</keyword>
<organism evidence="1 2">
    <name type="scientific">Halococcus salifodinae DSM 8989</name>
    <dbReference type="NCBI Taxonomy" id="1227456"/>
    <lineage>
        <taxon>Archaea</taxon>
        <taxon>Methanobacteriati</taxon>
        <taxon>Methanobacteriota</taxon>
        <taxon>Stenosarchaea group</taxon>
        <taxon>Halobacteria</taxon>
        <taxon>Halobacteriales</taxon>
        <taxon>Halococcaceae</taxon>
        <taxon>Halococcus</taxon>
    </lineage>
</organism>
<sequence>MDRERRLPPFAEDALTVLAEAVGDVDDDSLPTDEAKAVLAEDDRFSESDAAHALDMLDNRGRIYSVNDRVRITPTDE</sequence>
<protein>
    <submittedName>
        <fullName evidence="1">Uncharacterized protein</fullName>
    </submittedName>
</protein>
<evidence type="ECO:0000313" key="2">
    <source>
        <dbReference type="Proteomes" id="UP000011625"/>
    </source>
</evidence>
<dbReference type="PATRIC" id="fig|1227456.3.peg.3949"/>
<dbReference type="AlphaFoldDB" id="M0MSC2"/>
<evidence type="ECO:0000313" key="1">
    <source>
        <dbReference type="EMBL" id="EMA48622.1"/>
    </source>
</evidence>
<dbReference type="STRING" id="1227456.C450_19466"/>
<dbReference type="Proteomes" id="UP000011625">
    <property type="component" value="Unassembled WGS sequence"/>
</dbReference>
<gene>
    <name evidence="1" type="ORF">C450_19466</name>
</gene>